<dbReference type="Gene3D" id="3.40.1350.60">
    <property type="match status" value="1"/>
</dbReference>
<dbReference type="CDD" id="cd22359">
    <property type="entry name" value="SfsA-like_bacterial"/>
    <property type="match status" value="1"/>
</dbReference>
<dbReference type="NCBIfam" id="TIGR00230">
    <property type="entry name" value="sfsA"/>
    <property type="match status" value="1"/>
</dbReference>
<comment type="caution">
    <text evidence="4">The sequence shown here is derived from an EMBL/GenBank/DDBJ whole genome shotgun (WGS) entry which is preliminary data.</text>
</comment>
<evidence type="ECO:0000313" key="5">
    <source>
        <dbReference type="Proteomes" id="UP000440694"/>
    </source>
</evidence>
<dbReference type="EMBL" id="WMBQ01000002">
    <property type="protein sequence ID" value="MTD96022.1"/>
    <property type="molecule type" value="Genomic_DNA"/>
</dbReference>
<dbReference type="Pfam" id="PF17746">
    <property type="entry name" value="SfsA_N"/>
    <property type="match status" value="1"/>
</dbReference>
<keyword evidence="5" id="KW-1185">Reference proteome</keyword>
<evidence type="ECO:0000259" key="3">
    <source>
        <dbReference type="Pfam" id="PF17746"/>
    </source>
</evidence>
<dbReference type="InterPro" id="IPR005224">
    <property type="entry name" value="SfsA"/>
</dbReference>
<dbReference type="AlphaFoldDB" id="A0A6I3KQC4"/>
<dbReference type="FunFam" id="2.40.50.580:FF:000001">
    <property type="entry name" value="Sugar fermentation stimulation protein A"/>
    <property type="match status" value="1"/>
</dbReference>
<dbReference type="PANTHER" id="PTHR30545">
    <property type="entry name" value="SUGAR FERMENTATION STIMULATION PROTEIN A"/>
    <property type="match status" value="1"/>
</dbReference>
<accession>A0A6I3KQC4</accession>
<feature type="domain" description="SfsA N-terminal OB" evidence="3">
    <location>
        <begin position="13"/>
        <end position="81"/>
    </location>
</feature>
<dbReference type="RefSeq" id="WP_154740499.1">
    <property type="nucleotide sequence ID" value="NZ_WMBQ01000002.1"/>
</dbReference>
<dbReference type="InterPro" id="IPR041465">
    <property type="entry name" value="SfsA_N"/>
</dbReference>
<dbReference type="Pfam" id="PF03749">
    <property type="entry name" value="SfsA"/>
    <property type="match status" value="1"/>
</dbReference>
<evidence type="ECO:0000259" key="2">
    <source>
        <dbReference type="Pfam" id="PF03749"/>
    </source>
</evidence>
<dbReference type="InterPro" id="IPR040452">
    <property type="entry name" value="SfsA_C"/>
</dbReference>
<comment type="similarity">
    <text evidence="1">Belongs to the SfsA family.</text>
</comment>
<feature type="domain" description="Sugar fermentation stimulation protein C-terminal" evidence="2">
    <location>
        <begin position="87"/>
        <end position="225"/>
    </location>
</feature>
<proteinExistence type="inferred from homology"/>
<dbReference type="HAMAP" id="MF_00095">
    <property type="entry name" value="SfsA"/>
    <property type="match status" value="1"/>
</dbReference>
<evidence type="ECO:0000256" key="1">
    <source>
        <dbReference type="HAMAP-Rule" id="MF_00095"/>
    </source>
</evidence>
<gene>
    <name evidence="1 4" type="primary">sfsA</name>
    <name evidence="4" type="ORF">GIW81_16910</name>
</gene>
<dbReference type="GO" id="GO:0003677">
    <property type="term" value="F:DNA binding"/>
    <property type="evidence" value="ECO:0007669"/>
    <property type="project" value="InterPro"/>
</dbReference>
<organism evidence="4 5">
    <name type="scientific">Hyphomicrobium album</name>
    <dbReference type="NCBI Taxonomy" id="2665159"/>
    <lineage>
        <taxon>Bacteria</taxon>
        <taxon>Pseudomonadati</taxon>
        <taxon>Pseudomonadota</taxon>
        <taxon>Alphaproteobacteria</taxon>
        <taxon>Hyphomicrobiales</taxon>
        <taxon>Hyphomicrobiaceae</taxon>
        <taxon>Hyphomicrobium</taxon>
    </lineage>
</organism>
<name>A0A6I3KQC4_9HYPH</name>
<dbReference type="PANTHER" id="PTHR30545:SF2">
    <property type="entry name" value="SUGAR FERMENTATION STIMULATION PROTEIN A"/>
    <property type="match status" value="1"/>
</dbReference>
<dbReference type="Proteomes" id="UP000440694">
    <property type="component" value="Unassembled WGS sequence"/>
</dbReference>
<sequence>MRFPSPLVRGRLVQRYKRFLADVRLDSGETITAACPNTGAMLGLTAPGAVVWLSRSEAANRKYPHTWEMVEADLGSGPTLVGINPLHPNRLVGETITAGGIKKLGGYESLRREVKYGEASRIDLLLEDPRKGRCYVEVKNVHLMRRAGRAEFPDSVTTRGAKHLRELAAMVAQGHRAVMVYLIQRADAESFSISGDLDPGYAEAFRAAHDAGVEALAYSCRMSTEEIAVDKSVRLVR</sequence>
<dbReference type="Gene3D" id="2.40.50.580">
    <property type="match status" value="1"/>
</dbReference>
<reference evidence="4 5" key="1">
    <citation type="submission" date="2019-11" db="EMBL/GenBank/DDBJ databases">
        <title>Identification of a novel strain.</title>
        <authorList>
            <person name="Xu Q."/>
            <person name="Wang G."/>
        </authorList>
    </citation>
    <scope>NUCLEOTIDE SEQUENCE [LARGE SCALE GENOMIC DNA]</scope>
    <source>
        <strain evidence="5">xq</strain>
    </source>
</reference>
<protein>
    <recommendedName>
        <fullName evidence="1">Sugar fermentation stimulation protein homolog</fullName>
    </recommendedName>
</protein>
<evidence type="ECO:0000313" key="4">
    <source>
        <dbReference type="EMBL" id="MTD96022.1"/>
    </source>
</evidence>